<evidence type="ECO:0000256" key="2">
    <source>
        <dbReference type="SAM" id="Phobius"/>
    </source>
</evidence>
<organism evidence="4 5">
    <name type="scientific">Paenibacillus enshidis</name>
    <dbReference type="NCBI Taxonomy" id="1458439"/>
    <lineage>
        <taxon>Bacteria</taxon>
        <taxon>Bacillati</taxon>
        <taxon>Bacillota</taxon>
        <taxon>Bacilli</taxon>
        <taxon>Bacillales</taxon>
        <taxon>Paenibacillaceae</taxon>
        <taxon>Paenibacillus</taxon>
    </lineage>
</organism>
<keyword evidence="2" id="KW-0812">Transmembrane</keyword>
<keyword evidence="3" id="KW-0732">Signal</keyword>
<sequence length="142" mass="16898">MKISVRRRLAPFVLAASLLAGVQLTFPDSAQASWNDIMEGWERYSNLPEEVNRLHESYQQTQEQLKQAQENLKSYQEQNTQLLEQNRKLTETVTELTRLQQRREAALHRNKIIFWTSLALLIGYFVLIRLMRYMMKRKSDRL</sequence>
<evidence type="ECO:0008006" key="6">
    <source>
        <dbReference type="Google" id="ProtNLM"/>
    </source>
</evidence>
<evidence type="ECO:0000313" key="5">
    <source>
        <dbReference type="Proteomes" id="UP001580346"/>
    </source>
</evidence>
<reference evidence="4 5" key="1">
    <citation type="submission" date="2024-09" db="EMBL/GenBank/DDBJ databases">
        <title>Paenibacillus zeirhizospherea sp. nov., isolated from surface of the maize (Zea mays) roots in a horticulture field, Hungary.</title>
        <authorList>
            <person name="Marton D."/>
            <person name="Farkas M."/>
            <person name="Bedics A."/>
            <person name="Toth E."/>
            <person name="Tancsics A."/>
            <person name="Boka K."/>
            <person name="Maroti G."/>
            <person name="Kriszt B."/>
            <person name="Cserhati M."/>
        </authorList>
    </citation>
    <scope>NUCLEOTIDE SEQUENCE [LARGE SCALE GENOMIC DNA]</scope>
    <source>
        <strain evidence="4 5">KCTC 33519</strain>
    </source>
</reference>
<dbReference type="RefSeq" id="WP_375355055.1">
    <property type="nucleotide sequence ID" value="NZ_JBHHMI010000006.1"/>
</dbReference>
<feature type="signal peptide" evidence="3">
    <location>
        <begin position="1"/>
        <end position="32"/>
    </location>
</feature>
<evidence type="ECO:0000256" key="1">
    <source>
        <dbReference type="SAM" id="Coils"/>
    </source>
</evidence>
<evidence type="ECO:0000256" key="3">
    <source>
        <dbReference type="SAM" id="SignalP"/>
    </source>
</evidence>
<evidence type="ECO:0000313" key="4">
    <source>
        <dbReference type="EMBL" id="MFB5267095.1"/>
    </source>
</evidence>
<accession>A0ABV5ASC3</accession>
<comment type="caution">
    <text evidence="4">The sequence shown here is derived from an EMBL/GenBank/DDBJ whole genome shotgun (WGS) entry which is preliminary data.</text>
</comment>
<gene>
    <name evidence="4" type="ORF">ACE41H_09890</name>
</gene>
<proteinExistence type="predicted"/>
<dbReference type="EMBL" id="JBHHMI010000006">
    <property type="protein sequence ID" value="MFB5267095.1"/>
    <property type="molecule type" value="Genomic_DNA"/>
</dbReference>
<feature type="chain" id="PRO_5046948169" description="SH3 domain protein" evidence="3">
    <location>
        <begin position="33"/>
        <end position="142"/>
    </location>
</feature>
<dbReference type="Proteomes" id="UP001580346">
    <property type="component" value="Unassembled WGS sequence"/>
</dbReference>
<keyword evidence="1" id="KW-0175">Coiled coil</keyword>
<protein>
    <recommendedName>
        <fullName evidence="6">SH3 domain protein</fullName>
    </recommendedName>
</protein>
<name>A0ABV5ASC3_9BACL</name>
<feature type="transmembrane region" description="Helical" evidence="2">
    <location>
        <begin position="112"/>
        <end position="131"/>
    </location>
</feature>
<feature type="coiled-coil region" evidence="1">
    <location>
        <begin position="51"/>
        <end position="102"/>
    </location>
</feature>
<keyword evidence="2" id="KW-1133">Transmembrane helix</keyword>
<keyword evidence="2" id="KW-0472">Membrane</keyword>
<keyword evidence="5" id="KW-1185">Reference proteome</keyword>